<sequence>MERRSCCIRSSLSSSYSTPKMQRTPVPEKEEDVNCEGGGYHQERSCSGCYVLLYLLWWQLRRLRSGSGLKFSRSGKTLVASQSKQKDEEEWKHQRRERKKEKKKEKEVEEETEIDPDIAAMMGFGSFHASKK</sequence>
<evidence type="ECO:0000313" key="2">
    <source>
        <dbReference type="Proteomes" id="UP001164250"/>
    </source>
</evidence>
<name>A0ACC0ZVW9_9ROSI</name>
<gene>
    <name evidence="1" type="ORF">Patl1_22373</name>
</gene>
<accession>A0ACC0ZVW9</accession>
<dbReference type="Proteomes" id="UP001164250">
    <property type="component" value="Chromosome 13"/>
</dbReference>
<dbReference type="EMBL" id="CM047909">
    <property type="protein sequence ID" value="KAJ0078717.1"/>
    <property type="molecule type" value="Genomic_DNA"/>
</dbReference>
<evidence type="ECO:0000313" key="1">
    <source>
        <dbReference type="EMBL" id="KAJ0078717.1"/>
    </source>
</evidence>
<comment type="caution">
    <text evidence="1">The sequence shown here is derived from an EMBL/GenBank/DDBJ whole genome shotgun (WGS) entry which is preliminary data.</text>
</comment>
<organism evidence="1 2">
    <name type="scientific">Pistacia atlantica</name>
    <dbReference type="NCBI Taxonomy" id="434234"/>
    <lineage>
        <taxon>Eukaryota</taxon>
        <taxon>Viridiplantae</taxon>
        <taxon>Streptophyta</taxon>
        <taxon>Embryophyta</taxon>
        <taxon>Tracheophyta</taxon>
        <taxon>Spermatophyta</taxon>
        <taxon>Magnoliopsida</taxon>
        <taxon>eudicotyledons</taxon>
        <taxon>Gunneridae</taxon>
        <taxon>Pentapetalae</taxon>
        <taxon>rosids</taxon>
        <taxon>malvids</taxon>
        <taxon>Sapindales</taxon>
        <taxon>Anacardiaceae</taxon>
        <taxon>Pistacia</taxon>
    </lineage>
</organism>
<proteinExistence type="predicted"/>
<reference evidence="2" key="1">
    <citation type="journal article" date="2023" name="G3 (Bethesda)">
        <title>Genome assembly and association tests identify interacting loci associated with vigor, precocity, and sex in interspecific pistachio rootstocks.</title>
        <authorList>
            <person name="Palmer W."/>
            <person name="Jacygrad E."/>
            <person name="Sagayaradj S."/>
            <person name="Cavanaugh K."/>
            <person name="Han R."/>
            <person name="Bertier L."/>
            <person name="Beede B."/>
            <person name="Kafkas S."/>
            <person name="Golino D."/>
            <person name="Preece J."/>
            <person name="Michelmore R."/>
        </authorList>
    </citation>
    <scope>NUCLEOTIDE SEQUENCE [LARGE SCALE GENOMIC DNA]</scope>
</reference>
<protein>
    <submittedName>
        <fullName evidence="1">Uncharacterized protein</fullName>
    </submittedName>
</protein>
<keyword evidence="2" id="KW-1185">Reference proteome</keyword>